<dbReference type="Gene3D" id="2.40.160.60">
    <property type="entry name" value="Outer membrane protein transport protein (OMPP1/FadL/TodX)"/>
    <property type="match status" value="1"/>
</dbReference>
<dbReference type="PROSITE" id="PS51257">
    <property type="entry name" value="PROKAR_LIPOPROTEIN"/>
    <property type="match status" value="1"/>
</dbReference>
<keyword evidence="5 8" id="KW-0732">Signal</keyword>
<dbReference type="RefSeq" id="WP_119769441.1">
    <property type="nucleotide sequence ID" value="NZ_QYUO01000001.1"/>
</dbReference>
<dbReference type="GO" id="GO:0015483">
    <property type="term" value="F:long-chain fatty acid transporting porin activity"/>
    <property type="evidence" value="ECO:0007669"/>
    <property type="project" value="TreeGrafter"/>
</dbReference>
<dbReference type="AlphaFoldDB" id="A0A3A3FUM2"/>
<evidence type="ECO:0000313" key="10">
    <source>
        <dbReference type="Proteomes" id="UP000265955"/>
    </source>
</evidence>
<accession>A0A3A3FUM2</accession>
<evidence type="ECO:0000256" key="5">
    <source>
        <dbReference type="ARBA" id="ARBA00022729"/>
    </source>
</evidence>
<dbReference type="OrthoDB" id="19849at2"/>
<reference evidence="10" key="1">
    <citation type="submission" date="2018-09" db="EMBL/GenBank/DDBJ databases">
        <authorList>
            <person name="Zhu H."/>
        </authorList>
    </citation>
    <scope>NUCLEOTIDE SEQUENCE [LARGE SCALE GENOMIC DNA]</scope>
    <source>
        <strain evidence="10">K1R23-30</strain>
    </source>
</reference>
<dbReference type="Proteomes" id="UP000265955">
    <property type="component" value="Unassembled WGS sequence"/>
</dbReference>
<organism evidence="9 10">
    <name type="scientific">Noviherbaspirillum saxi</name>
    <dbReference type="NCBI Taxonomy" id="2320863"/>
    <lineage>
        <taxon>Bacteria</taxon>
        <taxon>Pseudomonadati</taxon>
        <taxon>Pseudomonadota</taxon>
        <taxon>Betaproteobacteria</taxon>
        <taxon>Burkholderiales</taxon>
        <taxon>Oxalobacteraceae</taxon>
        <taxon>Noviherbaspirillum</taxon>
    </lineage>
</organism>
<evidence type="ECO:0000256" key="6">
    <source>
        <dbReference type="ARBA" id="ARBA00023136"/>
    </source>
</evidence>
<dbReference type="PANTHER" id="PTHR35093:SF8">
    <property type="entry name" value="OUTER MEMBRANE PROTEIN NMB0088-RELATED"/>
    <property type="match status" value="1"/>
</dbReference>
<evidence type="ECO:0000256" key="2">
    <source>
        <dbReference type="ARBA" id="ARBA00008163"/>
    </source>
</evidence>
<evidence type="ECO:0000313" key="9">
    <source>
        <dbReference type="EMBL" id="RJF99503.1"/>
    </source>
</evidence>
<proteinExistence type="inferred from homology"/>
<evidence type="ECO:0000256" key="7">
    <source>
        <dbReference type="ARBA" id="ARBA00023237"/>
    </source>
</evidence>
<feature type="chain" id="PRO_5017303020" evidence="8">
    <location>
        <begin position="27"/>
        <end position="537"/>
    </location>
</feature>
<dbReference type="Pfam" id="PF03349">
    <property type="entry name" value="Toluene_X"/>
    <property type="match status" value="1"/>
</dbReference>
<comment type="subcellular location">
    <subcellularLocation>
        <location evidence="1">Cell outer membrane</location>
        <topology evidence="1">Multi-pass membrane protein</topology>
    </subcellularLocation>
</comment>
<keyword evidence="6" id="KW-0472">Membrane</keyword>
<keyword evidence="4" id="KW-0812">Transmembrane</keyword>
<dbReference type="GO" id="GO:0009279">
    <property type="term" value="C:cell outer membrane"/>
    <property type="evidence" value="ECO:0007669"/>
    <property type="project" value="UniProtKB-SubCell"/>
</dbReference>
<comment type="similarity">
    <text evidence="2">Belongs to the OmpP1/FadL family.</text>
</comment>
<dbReference type="SUPFAM" id="SSF56935">
    <property type="entry name" value="Porins"/>
    <property type="match status" value="1"/>
</dbReference>
<keyword evidence="3" id="KW-1134">Transmembrane beta strand</keyword>
<dbReference type="InterPro" id="IPR005017">
    <property type="entry name" value="OMPP1/FadL/TodX"/>
</dbReference>
<evidence type="ECO:0000256" key="4">
    <source>
        <dbReference type="ARBA" id="ARBA00022692"/>
    </source>
</evidence>
<evidence type="ECO:0000256" key="8">
    <source>
        <dbReference type="SAM" id="SignalP"/>
    </source>
</evidence>
<dbReference type="PANTHER" id="PTHR35093">
    <property type="entry name" value="OUTER MEMBRANE PROTEIN NMB0088-RELATED"/>
    <property type="match status" value="1"/>
</dbReference>
<evidence type="ECO:0000256" key="1">
    <source>
        <dbReference type="ARBA" id="ARBA00004571"/>
    </source>
</evidence>
<protein>
    <submittedName>
        <fullName evidence="9">Outer membrane transport protein</fullName>
    </submittedName>
</protein>
<feature type="signal peptide" evidence="8">
    <location>
        <begin position="1"/>
        <end position="26"/>
    </location>
</feature>
<dbReference type="EMBL" id="QYUO01000001">
    <property type="protein sequence ID" value="RJF99503.1"/>
    <property type="molecule type" value="Genomic_DNA"/>
</dbReference>
<name>A0A3A3FUM2_9BURK</name>
<gene>
    <name evidence="9" type="ORF">D3871_13935</name>
</gene>
<keyword evidence="10" id="KW-1185">Reference proteome</keyword>
<sequence length="537" mass="58143">MRQRSLRRTLVLAAACSASACMPAYAALTENLATSPTAMSLGNAVTADPPGIESIHFNPAGLARLTGEVHSHTVWGASIRNHNSFDAPDGFNVGGWTQDPLDGTSTGPVRQKLYLPVVGMRGWRMPAAVVPGLGVAYNKPDSPFTFGTAAYVSQAMSIDRSTNPADPGRFDGKLVQLQRLTYLSPAVGYKVSDTLRVGASVPISHSAFVFNTDMRMPNIFLGIVGKTQQGWCPDDGGNILDSFGIGLCGGGSEGKLSPFKRAANLNISMTAPVDPTINLGVLWEPNDWFGFGVVYQGGSKTRYSGRYTFTTDPMVKRFVEGLNASLYGPIVGAVLGMPQTIPEVQSGNLTAIIPFPTHVQVGIKVKPTPKLQFNVDANYTDWGTWDALTFKFDQSVKLLEVARMFGIPDSTQLTIPRGYKSVLHFGYGMQVQATPKLKLRFGYEPRKSSVPADKLDLVAPLPDTKIYSVGFNYQFDKDTDVSVGASYMKGDYRVPANGSCNLNCNNFFNIIYNPYAGLDVTGGIRVRYLGATYTKRF</sequence>
<keyword evidence="7" id="KW-0998">Cell outer membrane</keyword>
<comment type="caution">
    <text evidence="9">The sequence shown here is derived from an EMBL/GenBank/DDBJ whole genome shotgun (WGS) entry which is preliminary data.</text>
</comment>
<evidence type="ECO:0000256" key="3">
    <source>
        <dbReference type="ARBA" id="ARBA00022452"/>
    </source>
</evidence>